<dbReference type="PRINTS" id="PR00245">
    <property type="entry name" value="OLFACTORYR"/>
</dbReference>
<feature type="domain" description="G-protein coupled receptors family 1 profile" evidence="7">
    <location>
        <begin position="7"/>
        <end position="256"/>
    </location>
</feature>
<evidence type="ECO:0000256" key="4">
    <source>
        <dbReference type="ARBA" id="ARBA00023136"/>
    </source>
</evidence>
<feature type="transmembrane region" description="Helical" evidence="6">
    <location>
        <begin position="204"/>
        <end position="223"/>
    </location>
</feature>
<organism evidence="8 9">
    <name type="scientific">Polyodon spathula</name>
    <name type="common">North American paddlefish</name>
    <name type="synonym">Squalus spathula</name>
    <dbReference type="NCBI Taxonomy" id="7913"/>
    <lineage>
        <taxon>Eukaryota</taxon>
        <taxon>Metazoa</taxon>
        <taxon>Chordata</taxon>
        <taxon>Craniata</taxon>
        <taxon>Vertebrata</taxon>
        <taxon>Euteleostomi</taxon>
        <taxon>Actinopterygii</taxon>
        <taxon>Chondrostei</taxon>
        <taxon>Acipenseriformes</taxon>
        <taxon>Polyodontidae</taxon>
        <taxon>Polyodon</taxon>
    </lineage>
</organism>
<feature type="transmembrane region" description="Helical" evidence="6">
    <location>
        <begin position="752"/>
        <end position="772"/>
    </location>
</feature>
<dbReference type="PANTHER" id="PTHR26451:SF847">
    <property type="entry name" value="ODORANT RECEPTOR-RELATED"/>
    <property type="match status" value="1"/>
</dbReference>
<feature type="transmembrane region" description="Helical" evidence="6">
    <location>
        <begin position="418"/>
        <end position="440"/>
    </location>
</feature>
<dbReference type="Gene3D" id="1.20.1070.10">
    <property type="entry name" value="Rhodopsin 7-helix transmembrane proteins"/>
    <property type="match status" value="3"/>
</dbReference>
<feature type="transmembrane region" description="Helical" evidence="6">
    <location>
        <begin position="346"/>
        <end position="371"/>
    </location>
</feature>
<feature type="transmembrane region" description="Helical" evidence="6">
    <location>
        <begin position="235"/>
        <end position="259"/>
    </location>
</feature>
<feature type="transmembrane region" description="Helical" evidence="6">
    <location>
        <begin position="107"/>
        <end position="128"/>
    </location>
</feature>
<feature type="transmembrane region" description="Helical" evidence="6">
    <location>
        <begin position="558"/>
        <end position="577"/>
    </location>
</feature>
<dbReference type="InterPro" id="IPR000276">
    <property type="entry name" value="GPCR_Rhodpsn"/>
</dbReference>
<feature type="non-terminal residue" evidence="8">
    <location>
        <position position="1"/>
    </location>
</feature>
<feature type="transmembrane region" description="Helical" evidence="6">
    <location>
        <begin position="972"/>
        <end position="991"/>
    </location>
</feature>
<accession>A0ABS2YFB4</accession>
<feature type="transmembrane region" description="Helical" evidence="6">
    <location>
        <begin position="887"/>
        <end position="911"/>
    </location>
</feature>
<dbReference type="Proteomes" id="UP001166093">
    <property type="component" value="Unassembled WGS sequence"/>
</dbReference>
<dbReference type="PROSITE" id="PS50262">
    <property type="entry name" value="G_PROTEIN_RECEP_F1_2"/>
    <property type="match status" value="3"/>
</dbReference>
<evidence type="ECO:0000256" key="6">
    <source>
        <dbReference type="SAM" id="Phobius"/>
    </source>
</evidence>
<evidence type="ECO:0000256" key="3">
    <source>
        <dbReference type="ARBA" id="ARBA00022989"/>
    </source>
</evidence>
<keyword evidence="9" id="KW-1185">Reference proteome</keyword>
<gene>
    <name evidence="8" type="primary">Or51e1_0</name>
    <name evidence="8" type="ORF">GTO93_0022139</name>
</gene>
<feature type="transmembrane region" description="Helical" evidence="6">
    <location>
        <begin position="25"/>
        <end position="44"/>
    </location>
</feature>
<sequence>YLFIISVNSCFILLIILQKSLHEPMYICLCNLFMNALLGTASFYPSFLYHLLSDTQVISYGFCYTQICVMYTYIMGEMTILTAMAYDRYVAIYLPLKYNTVMSCTKLYRLLLTVWIYPVVIMSFAFIFSVSVPLCGNQINKLYCHNWDVMKLSCVDTTVINITGFLIYASFIPLFSFTIYSYIKILIVCHKSSKEHNRKALQTCLPHLISLISFYATLLSEMVQSRLNPKNVSNIVRTITSLELLIVPPLLNPIIYCLILPEIRKRVVKTFRGKQIGVYHDMFSRRLQVFVMLIHIDFHQVCTLRGLDLNVWSFHFIFQYYSNIEFVKVVYLFMYTFGDMGNNKYVYFAVTLIGYLFIISVNSYFILLIILEKSLHQPMYICLCNLFINALLGTASFYPSFLYHLLSDTQVISYGFCYTQMCVMYTYIMGEMTILTAMAYDRYVAIYLPLKYNTVMTCTKLYRLLLAVWFYPVVMVSFRLIFSLSVPLCGNQINKLYCHNWDVMKLSCVDTTVNNILGFLVYASFIPLFSFIVYSYIKILTVCHNSSKEHNRKALQTCLPHLISLISFYVTLLSETVQSRLNPNNLSNIVRTITSLELLIVPPLLNPIIYCLILPEIRKRVVKTFRGKQIGPKITIPNATRQLMACYYKKLLKLHKWKSAAFKKVVRVTYLTCSNPMFGRLFLVYVRRKRIMKERGKSIFIEAVHLFHIYPKDMGNNKYVYFAVTLIGYLFLISVNSCFILLIILQKSLHEPMYICLCNLFMNALLGTASFYPSFLYHLLSDTQVISYGFCYTQICVMYTYIMGEMTILTAMAYDRYVAIYLPLKYNTVMSCTKLYRLLLAVWIYPVVMVSFAFIFSVSVPLCGNQINKLYCHNWDVMKLSCVDTTVINIIGFLIYASFIPLFSFTVYSYIKILIVCHKSSKEHNRKALQTCLPHLISLISFYATVLSEIILSRLNPKNVSNIVRTITSLELLIVPPLLNPIIYCLILPEIRKRVVN</sequence>
<feature type="transmembrane region" description="Helical" evidence="6">
    <location>
        <begin position="835"/>
        <end position="856"/>
    </location>
</feature>
<keyword evidence="4 6" id="KW-0472">Membrane</keyword>
<keyword evidence="2 6" id="KW-0812">Transmembrane</keyword>
<comment type="caution">
    <text evidence="8">The sequence shown here is derived from an EMBL/GenBank/DDBJ whole genome shotgun (WGS) entry which is preliminary data.</text>
</comment>
<evidence type="ECO:0000256" key="1">
    <source>
        <dbReference type="ARBA" id="ARBA00004141"/>
    </source>
</evidence>
<feature type="non-terminal residue" evidence="8">
    <location>
        <position position="997"/>
    </location>
</feature>
<dbReference type="PANTHER" id="PTHR26451">
    <property type="entry name" value="G_PROTEIN_RECEP_F1_2 DOMAIN-CONTAINING PROTEIN"/>
    <property type="match status" value="1"/>
</dbReference>
<dbReference type="EMBL" id="JAAWVQ010146944">
    <property type="protein sequence ID" value="MBN3285406.1"/>
    <property type="molecule type" value="Genomic_DNA"/>
</dbReference>
<evidence type="ECO:0000259" key="7">
    <source>
        <dbReference type="PROSITE" id="PS50262"/>
    </source>
</evidence>
<keyword evidence="5" id="KW-0807">Transducer</keyword>
<dbReference type="PROSITE" id="PS00237">
    <property type="entry name" value="G_PROTEIN_RECEP_F1_1"/>
    <property type="match status" value="3"/>
</dbReference>
<evidence type="ECO:0000256" key="2">
    <source>
        <dbReference type="ARBA" id="ARBA00022692"/>
    </source>
</evidence>
<feature type="transmembrane region" description="Helical" evidence="6">
    <location>
        <begin position="589"/>
        <end position="613"/>
    </location>
</feature>
<feature type="transmembrane region" description="Helical" evidence="6">
    <location>
        <begin position="932"/>
        <end position="952"/>
    </location>
</feature>
<feature type="domain" description="G-protein coupled receptors family 1 profile" evidence="7">
    <location>
        <begin position="361"/>
        <end position="610"/>
    </location>
</feature>
<comment type="subcellular location">
    <subcellularLocation>
        <location evidence="1">Membrane</location>
        <topology evidence="1">Multi-pass membrane protein</topology>
    </subcellularLocation>
</comment>
<feature type="transmembrane region" description="Helical" evidence="6">
    <location>
        <begin position="665"/>
        <end position="686"/>
    </location>
</feature>
<feature type="transmembrane region" description="Helical" evidence="6">
    <location>
        <begin position="461"/>
        <end position="482"/>
    </location>
</feature>
<dbReference type="InterPro" id="IPR000725">
    <property type="entry name" value="Olfact_rcpt"/>
</dbReference>
<feature type="domain" description="G-protein coupled receptors family 1 profile" evidence="7">
    <location>
        <begin position="735"/>
        <end position="984"/>
    </location>
</feature>
<dbReference type="InterPro" id="IPR017452">
    <property type="entry name" value="GPCR_Rhodpsn_7TM"/>
</dbReference>
<feature type="transmembrane region" description="Helical" evidence="6">
    <location>
        <begin position="159"/>
        <end position="183"/>
    </location>
</feature>
<proteinExistence type="predicted"/>
<dbReference type="SUPFAM" id="SSF81321">
    <property type="entry name" value="Family A G protein-coupled receptor-like"/>
    <property type="match status" value="3"/>
</dbReference>
<feature type="transmembrane region" description="Helical" evidence="6">
    <location>
        <begin position="378"/>
        <end position="398"/>
    </location>
</feature>
<feature type="transmembrane region" description="Helical" evidence="6">
    <location>
        <begin position="792"/>
        <end position="814"/>
    </location>
</feature>
<dbReference type="Pfam" id="PF13853">
    <property type="entry name" value="7tm_4"/>
    <property type="match status" value="3"/>
</dbReference>
<feature type="transmembrane region" description="Helical" evidence="6">
    <location>
        <begin position="516"/>
        <end position="537"/>
    </location>
</feature>
<keyword evidence="3 6" id="KW-1133">Transmembrane helix</keyword>
<evidence type="ECO:0000256" key="5">
    <source>
        <dbReference type="ARBA" id="ARBA00023224"/>
    </source>
</evidence>
<name>A0ABS2YFB4_POLSP</name>
<protein>
    <submittedName>
        <fullName evidence="8">O51E1 protein</fullName>
    </submittedName>
</protein>
<evidence type="ECO:0000313" key="9">
    <source>
        <dbReference type="Proteomes" id="UP001166093"/>
    </source>
</evidence>
<evidence type="ECO:0000313" key="8">
    <source>
        <dbReference type="EMBL" id="MBN3285406.1"/>
    </source>
</evidence>
<dbReference type="InterPro" id="IPR052921">
    <property type="entry name" value="GPCR1_Superfamily_Member"/>
</dbReference>
<feature type="transmembrane region" description="Helical" evidence="6">
    <location>
        <begin position="314"/>
        <end position="334"/>
    </location>
</feature>
<reference evidence="8" key="1">
    <citation type="journal article" date="2021" name="Cell">
        <title>Tracing the genetic footprints of vertebrate landing in non-teleost ray-finned fishes.</title>
        <authorList>
            <person name="Bi X."/>
            <person name="Wang K."/>
            <person name="Yang L."/>
            <person name="Pan H."/>
            <person name="Jiang H."/>
            <person name="Wei Q."/>
            <person name="Fang M."/>
            <person name="Yu H."/>
            <person name="Zhu C."/>
            <person name="Cai Y."/>
            <person name="He Y."/>
            <person name="Gan X."/>
            <person name="Zeng H."/>
            <person name="Yu D."/>
            <person name="Zhu Y."/>
            <person name="Jiang H."/>
            <person name="Qiu Q."/>
            <person name="Yang H."/>
            <person name="Zhang Y.E."/>
            <person name="Wang W."/>
            <person name="Zhu M."/>
            <person name="He S."/>
            <person name="Zhang G."/>
        </authorList>
    </citation>
    <scope>NUCLEOTIDE SEQUENCE</scope>
    <source>
        <strain evidence="8">Pddl_001</strain>
    </source>
</reference>
<feature type="transmembrane region" description="Helical" evidence="6">
    <location>
        <begin position="719"/>
        <end position="745"/>
    </location>
</feature>
<feature type="transmembrane region" description="Helical" evidence="6">
    <location>
        <begin position="64"/>
        <end position="86"/>
    </location>
</feature>